<feature type="compositionally biased region" description="Polar residues" evidence="1">
    <location>
        <begin position="50"/>
        <end position="68"/>
    </location>
</feature>
<organism evidence="3">
    <name type="scientific">Harpegnathos saltator</name>
    <name type="common">Jerdon's jumping ant</name>
    <dbReference type="NCBI Taxonomy" id="610380"/>
    <lineage>
        <taxon>Eukaryota</taxon>
        <taxon>Metazoa</taxon>
        <taxon>Ecdysozoa</taxon>
        <taxon>Arthropoda</taxon>
        <taxon>Hexapoda</taxon>
        <taxon>Insecta</taxon>
        <taxon>Pterygota</taxon>
        <taxon>Neoptera</taxon>
        <taxon>Endopterygota</taxon>
        <taxon>Hymenoptera</taxon>
        <taxon>Apocrita</taxon>
        <taxon>Aculeata</taxon>
        <taxon>Formicoidea</taxon>
        <taxon>Formicidae</taxon>
        <taxon>Ponerinae</taxon>
        <taxon>Ponerini</taxon>
        <taxon>Harpegnathos</taxon>
    </lineage>
</organism>
<protein>
    <submittedName>
        <fullName evidence="2">Uncharacterized protein</fullName>
    </submittedName>
</protein>
<evidence type="ECO:0000256" key="1">
    <source>
        <dbReference type="SAM" id="MobiDB-lite"/>
    </source>
</evidence>
<accession>E2B376</accession>
<dbReference type="EMBL" id="GL445305">
    <property type="protein sequence ID" value="EFN89858.1"/>
    <property type="molecule type" value="Genomic_DNA"/>
</dbReference>
<dbReference type="InParanoid" id="E2B376"/>
<gene>
    <name evidence="2" type="ORF">EAI_15070</name>
</gene>
<dbReference type="OMA" id="HNIQANW"/>
<dbReference type="Proteomes" id="UP000008237">
    <property type="component" value="Unassembled WGS sequence"/>
</dbReference>
<feature type="compositionally biased region" description="Basic residues" evidence="1">
    <location>
        <begin position="75"/>
        <end position="101"/>
    </location>
</feature>
<evidence type="ECO:0000313" key="3">
    <source>
        <dbReference type="Proteomes" id="UP000008237"/>
    </source>
</evidence>
<keyword evidence="3" id="KW-1185">Reference proteome</keyword>
<name>E2B376_HARSA</name>
<evidence type="ECO:0000313" key="2">
    <source>
        <dbReference type="EMBL" id="EFN89858.1"/>
    </source>
</evidence>
<dbReference type="OrthoDB" id="5875463at2759"/>
<dbReference type="STRING" id="610380.E2B376"/>
<sequence length="101" mass="11834">MQLPLASQTLITTLEYREYFKNTEFANNSITKPVNLVQSEQEIENNPLTTKYSSKSCHMTDHNTQASQKPFFGQQHKKHKKKRKSTKKTMAKRRRFAGMQI</sequence>
<dbReference type="AlphaFoldDB" id="E2B376"/>
<proteinExistence type="predicted"/>
<feature type="region of interest" description="Disordered" evidence="1">
    <location>
        <begin position="50"/>
        <end position="101"/>
    </location>
</feature>
<reference evidence="2 3" key="1">
    <citation type="journal article" date="2010" name="Science">
        <title>Genomic comparison of the ants Camponotus floridanus and Harpegnathos saltator.</title>
        <authorList>
            <person name="Bonasio R."/>
            <person name="Zhang G."/>
            <person name="Ye C."/>
            <person name="Mutti N.S."/>
            <person name="Fang X."/>
            <person name="Qin N."/>
            <person name="Donahue G."/>
            <person name="Yang P."/>
            <person name="Li Q."/>
            <person name="Li C."/>
            <person name="Zhang P."/>
            <person name="Huang Z."/>
            <person name="Berger S.L."/>
            <person name="Reinberg D."/>
            <person name="Wang J."/>
            <person name="Liebig J."/>
        </authorList>
    </citation>
    <scope>NUCLEOTIDE SEQUENCE [LARGE SCALE GENOMIC DNA]</scope>
    <source>
        <strain evidence="2 3">R22 G/1</strain>
    </source>
</reference>